<dbReference type="EMBL" id="BMAO01001182">
    <property type="protein sequence ID" value="GFQ71551.1"/>
    <property type="molecule type" value="Genomic_DNA"/>
</dbReference>
<dbReference type="Proteomes" id="UP000887116">
    <property type="component" value="Unassembled WGS sequence"/>
</dbReference>
<keyword evidence="2" id="KW-1185">Reference proteome</keyword>
<protein>
    <submittedName>
        <fullName evidence="1">Uncharacterized protein</fullName>
    </submittedName>
</protein>
<proteinExistence type="predicted"/>
<dbReference type="AlphaFoldDB" id="A0A8X6KFJ7"/>
<comment type="caution">
    <text evidence="1">The sequence shown here is derived from an EMBL/GenBank/DDBJ whole genome shotgun (WGS) entry which is preliminary data.</text>
</comment>
<reference evidence="1" key="1">
    <citation type="submission" date="2020-07" db="EMBL/GenBank/DDBJ databases">
        <title>Multicomponent nature underlies the extraordinary mechanical properties of spider dragline silk.</title>
        <authorList>
            <person name="Kono N."/>
            <person name="Nakamura H."/>
            <person name="Mori M."/>
            <person name="Yoshida Y."/>
            <person name="Ohtoshi R."/>
            <person name="Malay A.D."/>
            <person name="Moran D.A.P."/>
            <person name="Tomita M."/>
            <person name="Numata K."/>
            <person name="Arakawa K."/>
        </authorList>
    </citation>
    <scope>NUCLEOTIDE SEQUENCE</scope>
</reference>
<name>A0A8X6KFJ7_TRICU</name>
<sequence>LEETIKNCIEIANNISANNYENIEFETATGCEIESDHSILDYQQNITAISSEVKENRCLKKISPFTLRSTISEPLEPNSENSSATPVVQRSKYVFYVDNGKKFIIDNADFEEDAKELIDIFNSNSTLLHNKPNSEFFENRSYNDACHFHPISMNASSENHIDEDVNENIVEFQTDKEVKEISTDYHTDEDEKGNTVDYHTNEEGKVIHSNYHTDEDKKEITSNCHTDKDKKEEIADHHVDEDVKENVDSSQKKNIFRKMKSFFKKVQKDKRIGVSIKD</sequence>
<feature type="non-terminal residue" evidence="1">
    <location>
        <position position="1"/>
    </location>
</feature>
<organism evidence="1 2">
    <name type="scientific">Trichonephila clavata</name>
    <name type="common">Joro spider</name>
    <name type="synonym">Nephila clavata</name>
    <dbReference type="NCBI Taxonomy" id="2740835"/>
    <lineage>
        <taxon>Eukaryota</taxon>
        <taxon>Metazoa</taxon>
        <taxon>Ecdysozoa</taxon>
        <taxon>Arthropoda</taxon>
        <taxon>Chelicerata</taxon>
        <taxon>Arachnida</taxon>
        <taxon>Araneae</taxon>
        <taxon>Araneomorphae</taxon>
        <taxon>Entelegynae</taxon>
        <taxon>Araneoidea</taxon>
        <taxon>Nephilidae</taxon>
        <taxon>Trichonephila</taxon>
    </lineage>
</organism>
<accession>A0A8X6KFJ7</accession>
<evidence type="ECO:0000313" key="1">
    <source>
        <dbReference type="EMBL" id="GFQ71551.1"/>
    </source>
</evidence>
<gene>
    <name evidence="1" type="ORF">TNCT_483141</name>
</gene>
<evidence type="ECO:0000313" key="2">
    <source>
        <dbReference type="Proteomes" id="UP000887116"/>
    </source>
</evidence>